<dbReference type="PANTHER" id="PTHR30383:SF5">
    <property type="entry name" value="SGNH HYDROLASE-TYPE ESTERASE DOMAIN-CONTAINING PROTEIN"/>
    <property type="match status" value="1"/>
</dbReference>
<sequence>MSSPPQWYLAMSDLCVLAASLLVQGKTPGWKLDVPPRPIWSALFQPRSDVDRACESAAVSDVPAPIRRPEFSRSVQAVAASSLSQTLPRPTTEAQRYVQRLAALQAGKLYTSLPTDSFQALWSRATRQPDRADWVKLLHYEAKAVADGQGPAKLSVLLGDSLAEQFPVEQLSRDRFWLNQGIAGDSTADILQRLDSFDKTRPDAIYITAGISDLRKGASNDDVLSNIQEMIRRLRVSHPGAQIYIHAILPTRLEAISVNRIRRLNYNISLLAEQEGARFVNLQPAFADPEGRLQAQLTTDGLHLNRRGYQVWQKTLWPLS</sequence>
<evidence type="ECO:0000313" key="2">
    <source>
        <dbReference type="EMBL" id="MBW4464386.1"/>
    </source>
</evidence>
<accession>A0A951U3H8</accession>
<organism evidence="2 3">
    <name type="scientific">Pegethrix bostrychoides GSE-TBD4-15B</name>
    <dbReference type="NCBI Taxonomy" id="2839662"/>
    <lineage>
        <taxon>Bacteria</taxon>
        <taxon>Bacillati</taxon>
        <taxon>Cyanobacteriota</taxon>
        <taxon>Cyanophyceae</taxon>
        <taxon>Oculatellales</taxon>
        <taxon>Oculatellaceae</taxon>
        <taxon>Pegethrix</taxon>
    </lineage>
</organism>
<reference evidence="2" key="2">
    <citation type="journal article" date="2022" name="Microbiol. Resour. Announc.">
        <title>Metagenome Sequencing to Explore Phylogenomics of Terrestrial Cyanobacteria.</title>
        <authorList>
            <person name="Ward R.D."/>
            <person name="Stajich J.E."/>
            <person name="Johansen J.R."/>
            <person name="Huntemann M."/>
            <person name="Clum A."/>
            <person name="Foster B."/>
            <person name="Foster B."/>
            <person name="Roux S."/>
            <person name="Palaniappan K."/>
            <person name="Varghese N."/>
            <person name="Mukherjee S."/>
            <person name="Reddy T.B.K."/>
            <person name="Daum C."/>
            <person name="Copeland A."/>
            <person name="Chen I.A."/>
            <person name="Ivanova N.N."/>
            <person name="Kyrpides N.C."/>
            <person name="Shapiro N."/>
            <person name="Eloe-Fadrosh E.A."/>
            <person name="Pietrasiak N."/>
        </authorList>
    </citation>
    <scope>NUCLEOTIDE SEQUENCE</scope>
    <source>
        <strain evidence="2">GSE-TBD4-15B</strain>
    </source>
</reference>
<dbReference type="Proteomes" id="UP000707356">
    <property type="component" value="Unassembled WGS sequence"/>
</dbReference>
<proteinExistence type="predicted"/>
<dbReference type="Gene3D" id="3.40.50.1110">
    <property type="entry name" value="SGNH hydrolase"/>
    <property type="match status" value="1"/>
</dbReference>
<dbReference type="GO" id="GO:0004622">
    <property type="term" value="F:phosphatidylcholine lysophospholipase activity"/>
    <property type="evidence" value="ECO:0007669"/>
    <property type="project" value="TreeGrafter"/>
</dbReference>
<gene>
    <name evidence="2" type="ORF">KME07_02960</name>
</gene>
<name>A0A951U3H8_9CYAN</name>
<evidence type="ECO:0000259" key="1">
    <source>
        <dbReference type="Pfam" id="PF13472"/>
    </source>
</evidence>
<dbReference type="InterPro" id="IPR036514">
    <property type="entry name" value="SGNH_hydro_sf"/>
</dbReference>
<dbReference type="InterPro" id="IPR051532">
    <property type="entry name" value="Ester_Hydrolysis_Enzymes"/>
</dbReference>
<evidence type="ECO:0000313" key="3">
    <source>
        <dbReference type="Proteomes" id="UP000707356"/>
    </source>
</evidence>
<feature type="domain" description="SGNH hydrolase-type esterase" evidence="1">
    <location>
        <begin position="157"/>
        <end position="311"/>
    </location>
</feature>
<dbReference type="Pfam" id="PF13472">
    <property type="entry name" value="Lipase_GDSL_2"/>
    <property type="match status" value="1"/>
</dbReference>
<dbReference type="PANTHER" id="PTHR30383">
    <property type="entry name" value="THIOESTERASE 1/PROTEASE 1/LYSOPHOSPHOLIPASE L1"/>
    <property type="match status" value="1"/>
</dbReference>
<dbReference type="AlphaFoldDB" id="A0A951U3H8"/>
<reference evidence="2" key="1">
    <citation type="submission" date="2021-05" db="EMBL/GenBank/DDBJ databases">
        <authorList>
            <person name="Pietrasiak N."/>
            <person name="Ward R."/>
            <person name="Stajich J.E."/>
            <person name="Kurbessoian T."/>
        </authorList>
    </citation>
    <scope>NUCLEOTIDE SEQUENCE</scope>
    <source>
        <strain evidence="2">GSE-TBD4-15B</strain>
    </source>
</reference>
<protein>
    <submittedName>
        <fullName evidence="2">Lysophospholipase</fullName>
    </submittedName>
</protein>
<comment type="caution">
    <text evidence="2">The sequence shown here is derived from an EMBL/GenBank/DDBJ whole genome shotgun (WGS) entry which is preliminary data.</text>
</comment>
<dbReference type="SUPFAM" id="SSF52266">
    <property type="entry name" value="SGNH hydrolase"/>
    <property type="match status" value="1"/>
</dbReference>
<dbReference type="InterPro" id="IPR013830">
    <property type="entry name" value="SGNH_hydro"/>
</dbReference>
<dbReference type="EMBL" id="JAHHHV010000012">
    <property type="protein sequence ID" value="MBW4464386.1"/>
    <property type="molecule type" value="Genomic_DNA"/>
</dbReference>